<evidence type="ECO:0008006" key="4">
    <source>
        <dbReference type="Google" id="ProtNLM"/>
    </source>
</evidence>
<dbReference type="RefSeq" id="WP_109626966.1">
    <property type="nucleotide sequence ID" value="NZ_JANKBI010000007.1"/>
</dbReference>
<proteinExistence type="predicted"/>
<dbReference type="Proteomes" id="UP000245412">
    <property type="component" value="Unassembled WGS sequence"/>
</dbReference>
<keyword evidence="1" id="KW-0472">Membrane</keyword>
<reference evidence="2 3" key="1">
    <citation type="submission" date="2018-05" db="EMBL/GenBank/DDBJ databases">
        <authorList>
            <person name="Goeker M."/>
            <person name="Huntemann M."/>
            <person name="Clum A."/>
            <person name="Pillay M."/>
            <person name="Palaniappan K."/>
            <person name="Varghese N."/>
            <person name="Mikhailova N."/>
            <person name="Stamatis D."/>
            <person name="Reddy T."/>
            <person name="Daum C."/>
            <person name="Shapiro N."/>
            <person name="Ivanova N."/>
            <person name="Kyrpides N."/>
            <person name="Woyke T."/>
        </authorList>
    </citation>
    <scope>NUCLEOTIDE SEQUENCE [LARGE SCALE GENOMIC DNA]</scope>
    <source>
        <strain evidence="2 3">DSM 26524</strain>
    </source>
</reference>
<keyword evidence="1" id="KW-0812">Transmembrane</keyword>
<organism evidence="2 3">
    <name type="scientific">Murimonas intestini</name>
    <dbReference type="NCBI Taxonomy" id="1337051"/>
    <lineage>
        <taxon>Bacteria</taxon>
        <taxon>Bacillati</taxon>
        <taxon>Bacillota</taxon>
        <taxon>Clostridia</taxon>
        <taxon>Lachnospirales</taxon>
        <taxon>Lachnospiraceae</taxon>
        <taxon>Murimonas</taxon>
    </lineage>
</organism>
<gene>
    <name evidence="2" type="ORF">C7383_107153</name>
</gene>
<feature type="transmembrane region" description="Helical" evidence="1">
    <location>
        <begin position="173"/>
        <end position="191"/>
    </location>
</feature>
<evidence type="ECO:0000313" key="2">
    <source>
        <dbReference type="EMBL" id="PWJ75146.1"/>
    </source>
</evidence>
<evidence type="ECO:0000256" key="1">
    <source>
        <dbReference type="SAM" id="Phobius"/>
    </source>
</evidence>
<dbReference type="AlphaFoldDB" id="A0AB73T375"/>
<feature type="transmembrane region" description="Helical" evidence="1">
    <location>
        <begin position="144"/>
        <end position="161"/>
    </location>
</feature>
<feature type="transmembrane region" description="Helical" evidence="1">
    <location>
        <begin position="21"/>
        <end position="37"/>
    </location>
</feature>
<feature type="transmembrane region" description="Helical" evidence="1">
    <location>
        <begin position="197"/>
        <end position="214"/>
    </location>
</feature>
<feature type="transmembrane region" description="Helical" evidence="1">
    <location>
        <begin position="57"/>
        <end position="78"/>
    </location>
</feature>
<feature type="transmembrane region" description="Helical" evidence="1">
    <location>
        <begin position="98"/>
        <end position="117"/>
    </location>
</feature>
<comment type="caution">
    <text evidence="2">The sequence shown here is derived from an EMBL/GenBank/DDBJ whole genome shotgun (WGS) entry which is preliminary data.</text>
</comment>
<evidence type="ECO:0000313" key="3">
    <source>
        <dbReference type="Proteomes" id="UP000245412"/>
    </source>
</evidence>
<accession>A0AB73T375</accession>
<keyword evidence="1" id="KW-1133">Transmembrane helix</keyword>
<name>A0AB73T375_9FIRM</name>
<dbReference type="EMBL" id="QGGY01000007">
    <property type="protein sequence ID" value="PWJ75146.1"/>
    <property type="molecule type" value="Genomic_DNA"/>
</dbReference>
<protein>
    <recommendedName>
        <fullName evidence="4">ABC transporter permease</fullName>
    </recommendedName>
</protein>
<sequence>MKKFKSCLYWEGRTKYERLRFLFLALICANLLLWIMPESWCRYADDTFFPAVMLLSLFYSLSALVMMFYPTLSLVSGYGEFYRDMERLTGVPVWQRHAAKLAVNLAVTGVLFVLVKIGENVMTKFAGETHSYFRMQLDLPAPEMILAVSVLFPVLYIWAYLVLYQRNGNRHGVLAWVIAALLFNMFHFAGIDMIWRIVIRTLICVPFFISAGRMEKRLDI</sequence>
<keyword evidence="3" id="KW-1185">Reference proteome</keyword>